<dbReference type="GO" id="GO:0005737">
    <property type="term" value="C:cytoplasm"/>
    <property type="evidence" value="ECO:0007669"/>
    <property type="project" value="UniProtKB-SubCell"/>
</dbReference>
<dbReference type="GO" id="GO:0006364">
    <property type="term" value="P:rRNA processing"/>
    <property type="evidence" value="ECO:0007669"/>
    <property type="project" value="UniProtKB-UniRule"/>
</dbReference>
<evidence type="ECO:0000313" key="8">
    <source>
        <dbReference type="EMBL" id="AGF46949.1"/>
    </source>
</evidence>
<dbReference type="HOGENOM" id="CLU_077636_1_0_4"/>
<dbReference type="InterPro" id="IPR036976">
    <property type="entry name" value="RimM_N_sf"/>
</dbReference>
<keyword evidence="3 5" id="KW-0698">rRNA processing</keyword>
<dbReference type="InterPro" id="IPR002676">
    <property type="entry name" value="RimM_N"/>
</dbReference>
<keyword evidence="9" id="KW-1185">Reference proteome</keyword>
<evidence type="ECO:0000259" key="7">
    <source>
        <dbReference type="Pfam" id="PF24986"/>
    </source>
</evidence>
<dbReference type="HAMAP" id="MF_00014">
    <property type="entry name" value="Ribosome_mat_RimM"/>
    <property type="match status" value="1"/>
</dbReference>
<dbReference type="PANTHER" id="PTHR33692">
    <property type="entry name" value="RIBOSOME MATURATION FACTOR RIMM"/>
    <property type="match status" value="1"/>
</dbReference>
<dbReference type="eggNOG" id="COG0806">
    <property type="taxonomic scope" value="Bacteria"/>
</dbReference>
<accession>M1LUG4</accession>
<evidence type="ECO:0000313" key="9">
    <source>
        <dbReference type="Proteomes" id="UP000011547"/>
    </source>
</evidence>
<dbReference type="Pfam" id="PF01782">
    <property type="entry name" value="RimM"/>
    <property type="match status" value="1"/>
</dbReference>
<evidence type="ECO:0000256" key="3">
    <source>
        <dbReference type="ARBA" id="ARBA00022552"/>
    </source>
</evidence>
<dbReference type="InterPro" id="IPR009000">
    <property type="entry name" value="Transl_B-barrel_sf"/>
</dbReference>
<dbReference type="AlphaFoldDB" id="M1LUG4"/>
<dbReference type="SUPFAM" id="SSF50346">
    <property type="entry name" value="PRC-barrel domain"/>
    <property type="match status" value="1"/>
</dbReference>
<sequence>MLFNWYHTEFTISIVLFPDDLIELGRVVSSYGIKGLLKIYPYSKDKSSLLSVYDWWVLPCKCQSYHCVCQSNFINYKILSSRIYNDYILSKISGVVNREEAEMFRGNRIYISKSLFPKIENDEYYWVDLIGCKFYGELEDGSSIFIGEVSDVFDNGAHSILKIIKNHNTGSSLNKKEILVPFVKHYINKVDLIDRIILSSWLIEY</sequence>
<dbReference type="NCBIfam" id="TIGR02273">
    <property type="entry name" value="16S_RimM"/>
    <property type="match status" value="1"/>
</dbReference>
<feature type="domain" description="RimM N-terminal" evidence="6">
    <location>
        <begin position="24"/>
        <end position="114"/>
    </location>
</feature>
<protein>
    <recommendedName>
        <fullName evidence="5">Ribosome maturation factor RimM</fullName>
    </recommendedName>
</protein>
<dbReference type="RefSeq" id="WP_015396360.1">
    <property type="nucleotide sequence ID" value="NC_020294.1"/>
</dbReference>
<evidence type="ECO:0000256" key="1">
    <source>
        <dbReference type="ARBA" id="ARBA00022490"/>
    </source>
</evidence>
<dbReference type="GO" id="GO:0005840">
    <property type="term" value="C:ribosome"/>
    <property type="evidence" value="ECO:0007669"/>
    <property type="project" value="InterPro"/>
</dbReference>
<dbReference type="EMBL" id="CP003803">
    <property type="protein sequence ID" value="AGF46949.1"/>
    <property type="molecule type" value="Genomic_DNA"/>
</dbReference>
<evidence type="ECO:0000256" key="4">
    <source>
        <dbReference type="ARBA" id="ARBA00023186"/>
    </source>
</evidence>
<keyword evidence="4 5" id="KW-0143">Chaperone</keyword>
<dbReference type="Proteomes" id="UP000011547">
    <property type="component" value="Chromosome"/>
</dbReference>
<dbReference type="InterPro" id="IPR011961">
    <property type="entry name" value="RimM"/>
</dbReference>
<dbReference type="SUPFAM" id="SSF50447">
    <property type="entry name" value="Translation proteins"/>
    <property type="match status" value="1"/>
</dbReference>
<keyword evidence="1 5" id="KW-0963">Cytoplasm</keyword>
<reference evidence="8 9" key="1">
    <citation type="journal article" date="2013" name="Genome Biol. Evol.">
        <title>Genome evolution and phylogenomic analysis of candidatus kinetoplastibacterium, the betaproteobacterial endosymbionts of strigomonas and angomonas.</title>
        <authorList>
            <person name="Alves J.M."/>
            <person name="Serrano M.G."/>
            <person name="Maia da Silva F."/>
            <person name="Voegtly L.J."/>
            <person name="Matveyev A.V."/>
            <person name="Teixeira M.M."/>
            <person name="Camargo E.P."/>
            <person name="Buck G.A."/>
        </authorList>
    </citation>
    <scope>NUCLEOTIDE SEQUENCE [LARGE SCALE GENOMIC DNA]</scope>
    <source>
        <strain evidence="8 9">TCC079E</strain>
    </source>
</reference>
<dbReference type="GO" id="GO:0043022">
    <property type="term" value="F:ribosome binding"/>
    <property type="evidence" value="ECO:0007669"/>
    <property type="project" value="InterPro"/>
</dbReference>
<keyword evidence="2 5" id="KW-0690">Ribosome biogenesis</keyword>
<comment type="function">
    <text evidence="5">An accessory protein needed during the final step in the assembly of 30S ribosomal subunit, possibly for assembly of the head region. Essential for efficient processing of 16S rRNA. May be needed both before and after RbfA during the maturation of 16S rRNA. It has affinity for free ribosomal 30S subunits but not for 70S ribosomes.</text>
</comment>
<dbReference type="InterPro" id="IPR011033">
    <property type="entry name" value="PRC_barrel-like_sf"/>
</dbReference>
<evidence type="ECO:0000256" key="2">
    <source>
        <dbReference type="ARBA" id="ARBA00022517"/>
    </source>
</evidence>
<comment type="similarity">
    <text evidence="5">Belongs to the RimM family.</text>
</comment>
<dbReference type="GO" id="GO:0042274">
    <property type="term" value="P:ribosomal small subunit biogenesis"/>
    <property type="evidence" value="ECO:0007669"/>
    <property type="project" value="UniProtKB-UniRule"/>
</dbReference>
<feature type="domain" description="Ribosome maturation factor RimM PRC barrel" evidence="7">
    <location>
        <begin position="126"/>
        <end position="201"/>
    </location>
</feature>
<dbReference type="Gene3D" id="2.40.30.60">
    <property type="entry name" value="RimM"/>
    <property type="match status" value="1"/>
</dbReference>
<dbReference type="STRING" id="1208919.CDSE_0663"/>
<comment type="domain">
    <text evidence="5">The PRC barrel domain binds ribosomal protein uS19.</text>
</comment>
<dbReference type="PATRIC" id="fig|1208919.3.peg.387"/>
<dbReference type="InterPro" id="IPR056792">
    <property type="entry name" value="PRC_RimM"/>
</dbReference>
<proteinExistence type="inferred from homology"/>
<comment type="subcellular location">
    <subcellularLocation>
        <location evidence="5">Cytoplasm</location>
    </subcellularLocation>
</comment>
<dbReference type="Gene3D" id="2.30.30.240">
    <property type="entry name" value="PRC-barrel domain"/>
    <property type="match status" value="1"/>
</dbReference>
<gene>
    <name evidence="5" type="primary">rimM</name>
    <name evidence="8" type="ORF">CDSE_0663</name>
</gene>
<dbReference type="KEGG" id="kde:CDSE_0663"/>
<organism evidence="8 9">
    <name type="scientific">Candidatus Kinetoplastidibacterium desouzai TCC079E</name>
    <dbReference type="NCBI Taxonomy" id="1208919"/>
    <lineage>
        <taxon>Bacteria</taxon>
        <taxon>Pseudomonadati</taxon>
        <taxon>Pseudomonadota</taxon>
        <taxon>Betaproteobacteria</taxon>
        <taxon>Candidatus Kinetoplastidibacterium</taxon>
    </lineage>
</organism>
<evidence type="ECO:0000259" key="6">
    <source>
        <dbReference type="Pfam" id="PF01782"/>
    </source>
</evidence>
<dbReference type="Pfam" id="PF24986">
    <property type="entry name" value="PRC_RimM"/>
    <property type="match status" value="1"/>
</dbReference>
<dbReference type="PANTHER" id="PTHR33692:SF1">
    <property type="entry name" value="RIBOSOME MATURATION FACTOR RIMM"/>
    <property type="match status" value="1"/>
</dbReference>
<evidence type="ECO:0000256" key="5">
    <source>
        <dbReference type="HAMAP-Rule" id="MF_00014"/>
    </source>
</evidence>
<comment type="subunit">
    <text evidence="5">Binds ribosomal protein uS19.</text>
</comment>
<name>M1LUG4_9PROT</name>